<evidence type="ECO:0000256" key="4">
    <source>
        <dbReference type="ARBA" id="ARBA00022705"/>
    </source>
</evidence>
<dbReference type="InterPro" id="IPR047127">
    <property type="entry name" value="MutT-like"/>
</dbReference>
<proteinExistence type="inferred from homology"/>
<dbReference type="InterPro" id="IPR015797">
    <property type="entry name" value="NUDIX_hydrolase-like_dom_sf"/>
</dbReference>
<evidence type="ECO:0000256" key="12">
    <source>
        <dbReference type="RuleBase" id="RU003476"/>
    </source>
</evidence>
<dbReference type="OrthoDB" id="9810648at2"/>
<evidence type="ECO:0000256" key="3">
    <source>
        <dbReference type="ARBA" id="ARBA00022457"/>
    </source>
</evidence>
<evidence type="ECO:0000259" key="13">
    <source>
        <dbReference type="PROSITE" id="PS51462"/>
    </source>
</evidence>
<comment type="catalytic activity">
    <reaction evidence="10">
        <text>8-oxo-dGTP + H2O = 8-oxo-dGMP + diphosphate + H(+)</text>
        <dbReference type="Rhea" id="RHEA:31575"/>
        <dbReference type="ChEBI" id="CHEBI:15377"/>
        <dbReference type="ChEBI" id="CHEBI:15378"/>
        <dbReference type="ChEBI" id="CHEBI:33019"/>
        <dbReference type="ChEBI" id="CHEBI:63224"/>
        <dbReference type="ChEBI" id="CHEBI:77896"/>
        <dbReference type="EC" id="3.6.1.55"/>
    </reaction>
</comment>
<dbReference type="PRINTS" id="PR00502">
    <property type="entry name" value="NUDIXFAMILY"/>
</dbReference>
<organism evidence="14 15">
    <name type="scientific">Caloramator mitchellensis</name>
    <dbReference type="NCBI Taxonomy" id="908809"/>
    <lineage>
        <taxon>Bacteria</taxon>
        <taxon>Bacillati</taxon>
        <taxon>Bacillota</taxon>
        <taxon>Clostridia</taxon>
        <taxon>Eubacteriales</taxon>
        <taxon>Clostridiaceae</taxon>
        <taxon>Caloramator</taxon>
    </lineage>
</organism>
<dbReference type="EC" id="3.6.1.55" evidence="11"/>
<dbReference type="GO" id="GO:0046872">
    <property type="term" value="F:metal ion binding"/>
    <property type="evidence" value="ECO:0007669"/>
    <property type="project" value="UniProtKB-KW"/>
</dbReference>
<keyword evidence="3" id="KW-0515">Mutator protein</keyword>
<dbReference type="Proteomes" id="UP000052015">
    <property type="component" value="Unassembled WGS sequence"/>
</dbReference>
<evidence type="ECO:0000256" key="11">
    <source>
        <dbReference type="ARBA" id="ARBA00038905"/>
    </source>
</evidence>
<keyword evidence="6" id="KW-0227">DNA damage</keyword>
<dbReference type="InterPro" id="IPR000086">
    <property type="entry name" value="NUDIX_hydrolase_dom"/>
</dbReference>
<keyword evidence="7 12" id="KW-0378">Hydrolase</keyword>
<evidence type="ECO:0000256" key="9">
    <source>
        <dbReference type="ARBA" id="ARBA00023204"/>
    </source>
</evidence>
<evidence type="ECO:0000256" key="5">
    <source>
        <dbReference type="ARBA" id="ARBA00022723"/>
    </source>
</evidence>
<dbReference type="PROSITE" id="PS00893">
    <property type="entry name" value="NUDIX_BOX"/>
    <property type="match status" value="1"/>
</dbReference>
<dbReference type="GO" id="GO:0044715">
    <property type="term" value="F:8-oxo-dGDP phosphatase activity"/>
    <property type="evidence" value="ECO:0007669"/>
    <property type="project" value="TreeGrafter"/>
</dbReference>
<evidence type="ECO:0000313" key="14">
    <source>
        <dbReference type="EMBL" id="KRQ86106.1"/>
    </source>
</evidence>
<comment type="caution">
    <text evidence="14">The sequence shown here is derived from an EMBL/GenBank/DDBJ whole genome shotgun (WGS) entry which is preliminary data.</text>
</comment>
<dbReference type="CDD" id="cd03425">
    <property type="entry name" value="NUDIX_MutT_NudA_like"/>
    <property type="match status" value="1"/>
</dbReference>
<name>A0A0R3JSZ0_CALMK</name>
<dbReference type="InterPro" id="IPR020084">
    <property type="entry name" value="NUDIX_hydrolase_CS"/>
</dbReference>
<dbReference type="STRING" id="908809.ABG79_02140"/>
<dbReference type="InterPro" id="IPR020476">
    <property type="entry name" value="Nudix_hydrolase"/>
</dbReference>
<dbReference type="GO" id="GO:0006281">
    <property type="term" value="P:DNA repair"/>
    <property type="evidence" value="ECO:0007669"/>
    <property type="project" value="UniProtKB-KW"/>
</dbReference>
<keyword evidence="15" id="KW-1185">Reference proteome</keyword>
<dbReference type="RefSeq" id="WP_057979436.1">
    <property type="nucleotide sequence ID" value="NZ_LKHP01000016.1"/>
</dbReference>
<evidence type="ECO:0000256" key="1">
    <source>
        <dbReference type="ARBA" id="ARBA00001946"/>
    </source>
</evidence>
<dbReference type="Pfam" id="PF00293">
    <property type="entry name" value="NUDIX"/>
    <property type="match status" value="1"/>
</dbReference>
<evidence type="ECO:0000313" key="15">
    <source>
        <dbReference type="Proteomes" id="UP000052015"/>
    </source>
</evidence>
<dbReference type="GO" id="GO:0035539">
    <property type="term" value="F:8-oxo-7,8-dihydrodeoxyguanosine triphosphate pyrophosphatase activity"/>
    <property type="evidence" value="ECO:0007669"/>
    <property type="project" value="UniProtKB-EC"/>
</dbReference>
<reference evidence="14 15" key="1">
    <citation type="submission" date="2015-09" db="EMBL/GenBank/DDBJ databases">
        <title>Draft genome sequence of a Caloramator mitchellensis, a moderate thermophile from the Great Artesian Basin of Australia.</title>
        <authorList>
            <person name="Patel B.K."/>
        </authorList>
    </citation>
    <scope>NUCLEOTIDE SEQUENCE [LARGE SCALE GENOMIC DNA]</scope>
    <source>
        <strain evidence="14 15">VF08</strain>
    </source>
</reference>
<comment type="similarity">
    <text evidence="2 12">Belongs to the Nudix hydrolase family.</text>
</comment>
<evidence type="ECO:0000256" key="7">
    <source>
        <dbReference type="ARBA" id="ARBA00022801"/>
    </source>
</evidence>
<dbReference type="PANTHER" id="PTHR47707:SF1">
    <property type="entry name" value="NUDIX HYDROLASE FAMILY PROTEIN"/>
    <property type="match status" value="1"/>
</dbReference>
<dbReference type="GO" id="GO:0044716">
    <property type="term" value="F:8-oxo-GDP phosphatase activity"/>
    <property type="evidence" value="ECO:0007669"/>
    <property type="project" value="TreeGrafter"/>
</dbReference>
<dbReference type="AlphaFoldDB" id="A0A0R3JSZ0"/>
<dbReference type="EMBL" id="LKHP01000016">
    <property type="protein sequence ID" value="KRQ86106.1"/>
    <property type="molecule type" value="Genomic_DNA"/>
</dbReference>
<gene>
    <name evidence="14" type="primary">nudG</name>
    <name evidence="14" type="ORF">ABG79_02140</name>
</gene>
<accession>A0A0R3JSZ0</accession>
<comment type="cofactor">
    <cofactor evidence="1">
        <name>Mg(2+)</name>
        <dbReference type="ChEBI" id="CHEBI:18420"/>
    </cofactor>
</comment>
<protein>
    <recommendedName>
        <fullName evidence="11">8-oxo-dGTP diphosphatase</fullName>
        <ecNumber evidence="11">3.6.1.55</ecNumber>
    </recommendedName>
</protein>
<sequence>MKEVTAAIIIEDDKVLIAKRKDGNIKGKWEFPGGKVEKGESYEDCLIREIKEELNIEIEIIKHYQTNIHTYDNGVIKLIAFIAKAETFDFVLSVHDEIKWVDASELLNFDLAPADIPIAEQLIKDINNNIL</sequence>
<dbReference type="Gene3D" id="3.90.79.10">
    <property type="entry name" value="Nucleoside Triphosphate Pyrophosphohydrolase"/>
    <property type="match status" value="1"/>
</dbReference>
<evidence type="ECO:0000256" key="2">
    <source>
        <dbReference type="ARBA" id="ARBA00005582"/>
    </source>
</evidence>
<dbReference type="GO" id="GO:0008413">
    <property type="term" value="F:8-oxo-7,8-dihydroguanosine triphosphate pyrophosphatase activity"/>
    <property type="evidence" value="ECO:0007669"/>
    <property type="project" value="TreeGrafter"/>
</dbReference>
<evidence type="ECO:0000256" key="10">
    <source>
        <dbReference type="ARBA" id="ARBA00035861"/>
    </source>
</evidence>
<evidence type="ECO:0000256" key="6">
    <source>
        <dbReference type="ARBA" id="ARBA00022763"/>
    </source>
</evidence>
<feature type="domain" description="Nudix hydrolase" evidence="13">
    <location>
        <begin position="1"/>
        <end position="124"/>
    </location>
</feature>
<dbReference type="GO" id="GO:0006260">
    <property type="term" value="P:DNA replication"/>
    <property type="evidence" value="ECO:0007669"/>
    <property type="project" value="UniProtKB-KW"/>
</dbReference>
<dbReference type="SUPFAM" id="SSF55811">
    <property type="entry name" value="Nudix"/>
    <property type="match status" value="1"/>
</dbReference>
<keyword evidence="5" id="KW-0479">Metal-binding</keyword>
<keyword evidence="8" id="KW-0460">Magnesium</keyword>
<evidence type="ECO:0000256" key="8">
    <source>
        <dbReference type="ARBA" id="ARBA00022842"/>
    </source>
</evidence>
<dbReference type="PROSITE" id="PS51462">
    <property type="entry name" value="NUDIX"/>
    <property type="match status" value="1"/>
</dbReference>
<keyword evidence="4" id="KW-0235">DNA replication</keyword>
<dbReference type="PANTHER" id="PTHR47707">
    <property type="entry name" value="8-OXO-DGTP DIPHOSPHATASE"/>
    <property type="match status" value="1"/>
</dbReference>
<keyword evidence="9" id="KW-0234">DNA repair</keyword>